<keyword evidence="5 7" id="KW-0472">Membrane</keyword>
<dbReference type="Gene3D" id="1.20.1250.20">
    <property type="entry name" value="MFS general substrate transporter like domains"/>
    <property type="match status" value="3"/>
</dbReference>
<feature type="region of interest" description="Disordered" evidence="6">
    <location>
        <begin position="1"/>
        <end position="20"/>
    </location>
</feature>
<feature type="transmembrane region" description="Helical" evidence="7">
    <location>
        <begin position="387"/>
        <end position="407"/>
    </location>
</feature>
<feature type="transmembrane region" description="Helical" evidence="7">
    <location>
        <begin position="354"/>
        <end position="375"/>
    </location>
</feature>
<keyword evidence="3 7" id="KW-0812">Transmembrane</keyword>
<comment type="subcellular location">
    <subcellularLocation>
        <location evidence="1">Membrane</location>
        <topology evidence="1">Multi-pass membrane protein</topology>
    </subcellularLocation>
</comment>
<evidence type="ECO:0000256" key="4">
    <source>
        <dbReference type="ARBA" id="ARBA00022989"/>
    </source>
</evidence>
<dbReference type="Proteomes" id="UP000275408">
    <property type="component" value="Unassembled WGS sequence"/>
</dbReference>
<feature type="transmembrane region" description="Helical" evidence="7">
    <location>
        <begin position="483"/>
        <end position="501"/>
    </location>
</feature>
<dbReference type="EMBL" id="RCHS01002445">
    <property type="protein sequence ID" value="RMX47302.1"/>
    <property type="molecule type" value="Genomic_DNA"/>
</dbReference>
<feature type="domain" description="Major facilitator superfamily (MFS) profile" evidence="8">
    <location>
        <begin position="353"/>
        <end position="551"/>
    </location>
</feature>
<dbReference type="PANTHER" id="PTHR16172:SF2">
    <property type="entry name" value="MAJOR FACILITATOR SUPERFAMILY DOMAIN-CONTAINING PROTEIN 6"/>
    <property type="match status" value="1"/>
</dbReference>
<dbReference type="GO" id="GO:0016020">
    <property type="term" value="C:membrane"/>
    <property type="evidence" value="ECO:0007669"/>
    <property type="project" value="UniProtKB-SubCell"/>
</dbReference>
<gene>
    <name evidence="9" type="ORF">pdam_00012681</name>
</gene>
<evidence type="ECO:0000256" key="2">
    <source>
        <dbReference type="ARBA" id="ARBA00005241"/>
    </source>
</evidence>
<sequence>MIKEDKKSSNKGDHERETTKRFKDSLGEELQVDRTLLCYKAFYFLFFAGFGASFPYMALYFKQIGLSASSVGILAGIRPIIQFVSGPFWAILADRFKARKAVLLFSIFSWLIMTLALLIPTTHKTQCKAIKENTTEVDLSVSRRQQLIQFGAQREYSKSTSHMRGNFDTDKNTKRVNRPSGAKLLFHISPFQTYFLPSSHEEPDFEVGHPNPKIYDLVYDQTEVYQVFIYLLILVVIGEFLEAPTFIMTDAALLQKLGDERRHYGKTRLFGSLGFAFASLTVGGLLDSTEYRYCGRVMNDYRLLFYSFGIIMALVFLFAAWMFEFTYDEAENKELGEHTGTTKEILTLLLKFQYAFFITISFFLGLSNGLFFNFLNWYLEDLGASKLLMGIATIFRAIALIIAYIFNALLSKLFGHVRLMLFSVLGYFVLFGSFSIIHNPWWALLLEFLEGITYGTAWSTAVTHLADATPQGGAATMQGILQGIYWGLGGGLGAIFGGILMDEYGAVPSFRSGAVISATVLIVSGCIQACISQTKEEEKLKAFCGKRNEIH</sequence>
<evidence type="ECO:0000256" key="6">
    <source>
        <dbReference type="SAM" id="MobiDB-lite"/>
    </source>
</evidence>
<dbReference type="CDD" id="cd17335">
    <property type="entry name" value="MFS_MFSD6"/>
    <property type="match status" value="1"/>
</dbReference>
<dbReference type="SUPFAM" id="SSF103473">
    <property type="entry name" value="MFS general substrate transporter"/>
    <property type="match status" value="1"/>
</dbReference>
<evidence type="ECO:0000256" key="5">
    <source>
        <dbReference type="ARBA" id="ARBA00023136"/>
    </source>
</evidence>
<feature type="transmembrane region" description="Helical" evidence="7">
    <location>
        <begin position="73"/>
        <end position="92"/>
    </location>
</feature>
<reference evidence="9 10" key="1">
    <citation type="journal article" date="2018" name="Sci. Rep.">
        <title>Comparative analysis of the Pocillopora damicornis genome highlights role of immune system in coral evolution.</title>
        <authorList>
            <person name="Cunning R."/>
            <person name="Bay R.A."/>
            <person name="Gillette P."/>
            <person name="Baker A.C."/>
            <person name="Traylor-Knowles N."/>
        </authorList>
    </citation>
    <scope>NUCLEOTIDE SEQUENCE [LARGE SCALE GENOMIC DNA]</scope>
    <source>
        <strain evidence="9">RSMAS</strain>
        <tissue evidence="9">Whole animal</tissue>
    </source>
</reference>
<organism evidence="9 10">
    <name type="scientific">Pocillopora damicornis</name>
    <name type="common">Cauliflower coral</name>
    <name type="synonym">Millepora damicornis</name>
    <dbReference type="NCBI Taxonomy" id="46731"/>
    <lineage>
        <taxon>Eukaryota</taxon>
        <taxon>Metazoa</taxon>
        <taxon>Cnidaria</taxon>
        <taxon>Anthozoa</taxon>
        <taxon>Hexacorallia</taxon>
        <taxon>Scleractinia</taxon>
        <taxon>Astrocoeniina</taxon>
        <taxon>Pocilloporidae</taxon>
        <taxon>Pocillopora</taxon>
    </lineage>
</organism>
<dbReference type="InterPro" id="IPR020846">
    <property type="entry name" value="MFS_dom"/>
</dbReference>
<name>A0A3M6U0Y6_POCDA</name>
<feature type="transmembrane region" description="Helical" evidence="7">
    <location>
        <begin position="513"/>
        <end position="531"/>
    </location>
</feature>
<evidence type="ECO:0000256" key="7">
    <source>
        <dbReference type="SAM" id="Phobius"/>
    </source>
</evidence>
<dbReference type="GO" id="GO:0022857">
    <property type="term" value="F:transmembrane transporter activity"/>
    <property type="evidence" value="ECO:0007669"/>
    <property type="project" value="InterPro"/>
</dbReference>
<protein>
    <recommendedName>
        <fullName evidence="8">Major facilitator superfamily (MFS) profile domain-containing protein</fullName>
    </recommendedName>
</protein>
<dbReference type="AlphaFoldDB" id="A0A3M6U0Y6"/>
<keyword evidence="10" id="KW-1185">Reference proteome</keyword>
<dbReference type="Pfam" id="PF12832">
    <property type="entry name" value="MFS_1_like"/>
    <property type="match status" value="1"/>
</dbReference>
<keyword evidence="4 7" id="KW-1133">Transmembrane helix</keyword>
<evidence type="ECO:0000313" key="9">
    <source>
        <dbReference type="EMBL" id="RMX47302.1"/>
    </source>
</evidence>
<feature type="transmembrane region" description="Helical" evidence="7">
    <location>
        <begin position="443"/>
        <end position="462"/>
    </location>
</feature>
<feature type="transmembrane region" description="Helical" evidence="7">
    <location>
        <begin position="41"/>
        <end position="61"/>
    </location>
</feature>
<feature type="transmembrane region" description="Helical" evidence="7">
    <location>
        <begin position="306"/>
        <end position="323"/>
    </location>
</feature>
<evidence type="ECO:0000259" key="8">
    <source>
        <dbReference type="PROSITE" id="PS50850"/>
    </source>
</evidence>
<accession>A0A3M6U0Y6</accession>
<dbReference type="InterPro" id="IPR024989">
    <property type="entry name" value="MFS_assoc_dom"/>
</dbReference>
<dbReference type="OrthoDB" id="5989317at2759"/>
<comment type="caution">
    <text evidence="9">The sequence shown here is derived from an EMBL/GenBank/DDBJ whole genome shotgun (WGS) entry which is preliminary data.</text>
</comment>
<feature type="transmembrane region" description="Helical" evidence="7">
    <location>
        <begin position="419"/>
        <end position="437"/>
    </location>
</feature>
<dbReference type="PANTHER" id="PTHR16172">
    <property type="entry name" value="MAJOR FACILITATOR SUPERFAMILY DOMAIN-CONTAINING PROTEIN 6-LIKE"/>
    <property type="match status" value="1"/>
</dbReference>
<proteinExistence type="inferred from homology"/>
<evidence type="ECO:0000313" key="10">
    <source>
        <dbReference type="Proteomes" id="UP000275408"/>
    </source>
</evidence>
<dbReference type="InterPro" id="IPR051717">
    <property type="entry name" value="MFS_MFSD6"/>
</dbReference>
<dbReference type="PROSITE" id="PS50850">
    <property type="entry name" value="MFS"/>
    <property type="match status" value="1"/>
</dbReference>
<evidence type="ECO:0000256" key="3">
    <source>
        <dbReference type="ARBA" id="ARBA00022692"/>
    </source>
</evidence>
<comment type="similarity">
    <text evidence="2">Belongs to the major facilitator superfamily. MFSD6 family.</text>
</comment>
<dbReference type="InterPro" id="IPR036259">
    <property type="entry name" value="MFS_trans_sf"/>
</dbReference>
<feature type="transmembrane region" description="Helical" evidence="7">
    <location>
        <begin position="101"/>
        <end position="119"/>
    </location>
</feature>
<evidence type="ECO:0000256" key="1">
    <source>
        <dbReference type="ARBA" id="ARBA00004141"/>
    </source>
</evidence>
<feature type="transmembrane region" description="Helical" evidence="7">
    <location>
        <begin position="227"/>
        <end position="248"/>
    </location>
</feature>
<dbReference type="OMA" id="FNFLNWY"/>
<feature type="transmembrane region" description="Helical" evidence="7">
    <location>
        <begin position="269"/>
        <end position="286"/>
    </location>
</feature>